<feature type="binding site" evidence="10">
    <location>
        <position position="83"/>
    </location>
    <ligand>
        <name>Mg(2+)</name>
        <dbReference type="ChEBI" id="CHEBI:18420"/>
    </ligand>
</feature>
<comment type="caution">
    <text evidence="14">The sequence shown here is derived from an EMBL/GenBank/DDBJ whole genome shotgun (WGS) entry which is preliminary data.</text>
</comment>
<evidence type="ECO:0000256" key="2">
    <source>
        <dbReference type="ARBA" id="ARBA00005165"/>
    </source>
</evidence>
<dbReference type="FunFam" id="3.20.20.70:FF:000096">
    <property type="entry name" value="Thiamine-phosphate synthase"/>
    <property type="match status" value="1"/>
</dbReference>
<comment type="catalytic activity">
    <reaction evidence="9 10 11">
        <text>2-[(2R,5Z)-2-carboxy-4-methylthiazol-5(2H)-ylidene]ethyl phosphate + 4-amino-2-methyl-5-(diphosphooxymethyl)pyrimidine + 2 H(+) = thiamine phosphate + CO2 + diphosphate</text>
        <dbReference type="Rhea" id="RHEA:47844"/>
        <dbReference type="ChEBI" id="CHEBI:15378"/>
        <dbReference type="ChEBI" id="CHEBI:16526"/>
        <dbReference type="ChEBI" id="CHEBI:33019"/>
        <dbReference type="ChEBI" id="CHEBI:37575"/>
        <dbReference type="ChEBI" id="CHEBI:57841"/>
        <dbReference type="ChEBI" id="CHEBI:62899"/>
        <dbReference type="EC" id="2.5.1.3"/>
    </reaction>
</comment>
<comment type="cofactor">
    <cofactor evidence="10">
        <name>Mg(2+)</name>
        <dbReference type="ChEBI" id="CHEBI:18420"/>
    </cofactor>
    <text evidence="10">Binds 1 Mg(2+) ion per subunit.</text>
</comment>
<dbReference type="Gene3D" id="3.20.20.70">
    <property type="entry name" value="Aldolase class I"/>
    <property type="match status" value="1"/>
</dbReference>
<feature type="binding site" evidence="10">
    <location>
        <position position="150"/>
    </location>
    <ligand>
        <name>4-amino-2-methyl-5-(diphosphooxymethyl)pyrimidine</name>
        <dbReference type="ChEBI" id="CHEBI:57841"/>
    </ligand>
</feature>
<keyword evidence="3 10" id="KW-0808">Transferase</keyword>
<keyword evidence="5 10" id="KW-0460">Magnesium</keyword>
<comment type="catalytic activity">
    <reaction evidence="8 10 11">
        <text>2-(2-carboxy-4-methylthiazol-5-yl)ethyl phosphate + 4-amino-2-methyl-5-(diphosphooxymethyl)pyrimidine + 2 H(+) = thiamine phosphate + CO2 + diphosphate</text>
        <dbReference type="Rhea" id="RHEA:47848"/>
        <dbReference type="ChEBI" id="CHEBI:15378"/>
        <dbReference type="ChEBI" id="CHEBI:16526"/>
        <dbReference type="ChEBI" id="CHEBI:33019"/>
        <dbReference type="ChEBI" id="CHEBI:37575"/>
        <dbReference type="ChEBI" id="CHEBI:57841"/>
        <dbReference type="ChEBI" id="CHEBI:62890"/>
        <dbReference type="EC" id="2.5.1.3"/>
    </reaction>
</comment>
<dbReference type="CDD" id="cd00564">
    <property type="entry name" value="TMP_TenI"/>
    <property type="match status" value="1"/>
</dbReference>
<feature type="binding site" evidence="10">
    <location>
        <position position="102"/>
    </location>
    <ligand>
        <name>Mg(2+)</name>
        <dbReference type="ChEBI" id="CHEBI:18420"/>
    </ligand>
</feature>
<dbReference type="SUPFAM" id="SSF51391">
    <property type="entry name" value="Thiamin phosphate synthase"/>
    <property type="match status" value="1"/>
</dbReference>
<dbReference type="GO" id="GO:0000287">
    <property type="term" value="F:magnesium ion binding"/>
    <property type="evidence" value="ECO:0007669"/>
    <property type="project" value="UniProtKB-UniRule"/>
</dbReference>
<dbReference type="EMBL" id="QZKU01000134">
    <property type="protein sequence ID" value="RJP15566.1"/>
    <property type="molecule type" value="Genomic_DNA"/>
</dbReference>
<evidence type="ECO:0000256" key="7">
    <source>
        <dbReference type="ARBA" id="ARBA00047334"/>
    </source>
</evidence>
<dbReference type="NCBIfam" id="TIGR00693">
    <property type="entry name" value="thiE"/>
    <property type="match status" value="1"/>
</dbReference>
<organism evidence="14 15">
    <name type="scientific">Abyssobacteria bacterium (strain SURF_5)</name>
    <dbReference type="NCBI Taxonomy" id="2093360"/>
    <lineage>
        <taxon>Bacteria</taxon>
        <taxon>Pseudomonadati</taxon>
        <taxon>Candidatus Hydrogenedentota</taxon>
        <taxon>Candidatus Abyssobacteria</taxon>
    </lineage>
</organism>
<accession>A0A3A4NB70</accession>
<feature type="binding site" evidence="10">
    <location>
        <position position="82"/>
    </location>
    <ligand>
        <name>4-amino-2-methyl-5-(diphosphooxymethyl)pyrimidine</name>
        <dbReference type="ChEBI" id="CHEBI:57841"/>
    </ligand>
</feature>
<evidence type="ECO:0000256" key="4">
    <source>
        <dbReference type="ARBA" id="ARBA00022723"/>
    </source>
</evidence>
<dbReference type="HAMAP" id="MF_00097">
    <property type="entry name" value="TMP_synthase"/>
    <property type="match status" value="1"/>
</dbReference>
<name>A0A3A4NB70_ABYX5</name>
<dbReference type="Proteomes" id="UP000265882">
    <property type="component" value="Unassembled WGS sequence"/>
</dbReference>
<dbReference type="UniPathway" id="UPA00060">
    <property type="reaction ID" value="UER00141"/>
</dbReference>
<evidence type="ECO:0000256" key="5">
    <source>
        <dbReference type="ARBA" id="ARBA00022842"/>
    </source>
</evidence>
<dbReference type="AlphaFoldDB" id="A0A3A4NB70"/>
<evidence type="ECO:0000256" key="9">
    <source>
        <dbReference type="ARBA" id="ARBA00047883"/>
    </source>
</evidence>
<comment type="caution">
    <text evidence="10">Lacks conserved residue(s) required for the propagation of feature annotation.</text>
</comment>
<protein>
    <recommendedName>
        <fullName evidence="10">Thiamine-phosphate synthase</fullName>
        <shortName evidence="10">TP synthase</shortName>
        <shortName evidence="10">TPS</shortName>
        <ecNumber evidence="10">2.5.1.3</ecNumber>
    </recommendedName>
    <alternativeName>
        <fullName evidence="10">Thiamine-phosphate pyrophosphorylase</fullName>
        <shortName evidence="10">TMP pyrophosphorylase</shortName>
        <shortName evidence="10">TMP-PPase</shortName>
    </alternativeName>
</protein>
<comment type="function">
    <text evidence="1 10">Condenses 4-methyl-5-(beta-hydroxyethyl)thiazole monophosphate (THZ-P) and 2-methyl-4-amino-5-hydroxymethyl pyrimidine pyrophosphate (HMP-PP) to form thiamine monophosphate (TMP).</text>
</comment>
<evidence type="ECO:0000259" key="13">
    <source>
        <dbReference type="Pfam" id="PF02581"/>
    </source>
</evidence>
<evidence type="ECO:0000256" key="8">
    <source>
        <dbReference type="ARBA" id="ARBA00047851"/>
    </source>
</evidence>
<dbReference type="Pfam" id="PF02581">
    <property type="entry name" value="TMP-TENI"/>
    <property type="match status" value="1"/>
</dbReference>
<dbReference type="InterPro" id="IPR036206">
    <property type="entry name" value="ThiamineP_synth_sf"/>
</dbReference>
<gene>
    <name evidence="10 14" type="primary">thiE</name>
    <name evidence="14" type="ORF">C4520_20105</name>
</gene>
<comment type="pathway">
    <text evidence="2 10 12">Cofactor biosynthesis; thiamine diphosphate biosynthesis; thiamine phosphate from 4-amino-2-methyl-5-diphosphomethylpyrimidine and 4-methyl-5-(2-phosphoethyl)-thiazole: step 1/1.</text>
</comment>
<dbReference type="InterPro" id="IPR022998">
    <property type="entry name" value="ThiamineP_synth_TenI"/>
</dbReference>
<proteinExistence type="inferred from homology"/>
<evidence type="ECO:0000313" key="14">
    <source>
        <dbReference type="EMBL" id="RJP15566.1"/>
    </source>
</evidence>
<feature type="binding site" evidence="10">
    <location>
        <position position="179"/>
    </location>
    <ligand>
        <name>2-[(2R,5Z)-2-carboxy-4-methylthiazol-5(2H)-ylidene]ethyl phosphate</name>
        <dbReference type="ChEBI" id="CHEBI:62899"/>
    </ligand>
</feature>
<dbReference type="PANTHER" id="PTHR20857:SF15">
    <property type="entry name" value="THIAMINE-PHOSPHATE SYNTHASE"/>
    <property type="match status" value="1"/>
</dbReference>
<dbReference type="GO" id="GO:0009228">
    <property type="term" value="P:thiamine biosynthetic process"/>
    <property type="evidence" value="ECO:0007669"/>
    <property type="project" value="UniProtKB-KW"/>
</dbReference>
<dbReference type="GO" id="GO:0009229">
    <property type="term" value="P:thiamine diphosphate biosynthetic process"/>
    <property type="evidence" value="ECO:0007669"/>
    <property type="project" value="UniProtKB-UniRule"/>
</dbReference>
<evidence type="ECO:0000256" key="11">
    <source>
        <dbReference type="RuleBase" id="RU003826"/>
    </source>
</evidence>
<evidence type="ECO:0000256" key="12">
    <source>
        <dbReference type="RuleBase" id="RU004253"/>
    </source>
</evidence>
<dbReference type="PANTHER" id="PTHR20857">
    <property type="entry name" value="THIAMINE-PHOSPHATE PYROPHOSPHORYLASE"/>
    <property type="match status" value="1"/>
</dbReference>
<dbReference type="InterPro" id="IPR034291">
    <property type="entry name" value="TMP_synthase"/>
</dbReference>
<evidence type="ECO:0000256" key="10">
    <source>
        <dbReference type="HAMAP-Rule" id="MF_00097"/>
    </source>
</evidence>
<evidence type="ECO:0000256" key="1">
    <source>
        <dbReference type="ARBA" id="ARBA00003814"/>
    </source>
</evidence>
<dbReference type="GO" id="GO:0004789">
    <property type="term" value="F:thiamine-phosphate diphosphorylase activity"/>
    <property type="evidence" value="ECO:0007669"/>
    <property type="project" value="UniProtKB-UniRule"/>
</dbReference>
<comment type="catalytic activity">
    <reaction evidence="7 10 11">
        <text>4-methyl-5-(2-phosphooxyethyl)-thiazole + 4-amino-2-methyl-5-(diphosphooxymethyl)pyrimidine + H(+) = thiamine phosphate + diphosphate</text>
        <dbReference type="Rhea" id="RHEA:22328"/>
        <dbReference type="ChEBI" id="CHEBI:15378"/>
        <dbReference type="ChEBI" id="CHEBI:33019"/>
        <dbReference type="ChEBI" id="CHEBI:37575"/>
        <dbReference type="ChEBI" id="CHEBI:57841"/>
        <dbReference type="ChEBI" id="CHEBI:58296"/>
        <dbReference type="EC" id="2.5.1.3"/>
    </reaction>
</comment>
<dbReference type="GO" id="GO:0005737">
    <property type="term" value="C:cytoplasm"/>
    <property type="evidence" value="ECO:0007669"/>
    <property type="project" value="TreeGrafter"/>
</dbReference>
<evidence type="ECO:0000313" key="15">
    <source>
        <dbReference type="Proteomes" id="UP000265882"/>
    </source>
</evidence>
<reference evidence="14 15" key="1">
    <citation type="journal article" date="2017" name="ISME J.">
        <title>Energy and carbon metabolisms in a deep terrestrial subsurface fluid microbial community.</title>
        <authorList>
            <person name="Momper L."/>
            <person name="Jungbluth S.P."/>
            <person name="Lee M.D."/>
            <person name="Amend J.P."/>
        </authorList>
    </citation>
    <scope>NUCLEOTIDE SEQUENCE [LARGE SCALE GENOMIC DNA]</scope>
    <source>
        <strain evidence="14">SURF_5</strain>
    </source>
</reference>
<comment type="similarity">
    <text evidence="10 11">Belongs to the thiamine-phosphate synthase family.</text>
</comment>
<keyword evidence="4 10" id="KW-0479">Metal-binding</keyword>
<evidence type="ECO:0000256" key="3">
    <source>
        <dbReference type="ARBA" id="ARBA00022679"/>
    </source>
</evidence>
<feature type="binding site" evidence="10">
    <location>
        <position position="121"/>
    </location>
    <ligand>
        <name>4-amino-2-methyl-5-(diphosphooxymethyl)pyrimidine</name>
        <dbReference type="ChEBI" id="CHEBI:57841"/>
    </ligand>
</feature>
<sequence length="229" mass="24246">MVVRGGFVFAEPTASFDVYVIIDQGLCASSSIDVGRLMKHLSDAGAGAIQYRAKNLSKAKYYQDIQPLLSLARSFRIPLFVNDHLDIALALRTDGIHLGQNDLPYEAAQKLLPENMILGVSTHSLEQAVAAARLKPGYMAIGPVFPTTTKANPDPVVGTDSIRNIKASIGSIPLIAIGGITLENAAEVIRSGADGVAVASCVIQAKEPAIAVQVLKERVAVAKAAREMN</sequence>
<feature type="binding site" evidence="10">
    <location>
        <begin position="147"/>
        <end position="149"/>
    </location>
    <ligand>
        <name>2-[(2R,5Z)-2-carboxy-4-methylthiazol-5(2H)-ylidene]ethyl phosphate</name>
        <dbReference type="ChEBI" id="CHEBI:62899"/>
    </ligand>
</feature>
<keyword evidence="6 10" id="KW-0784">Thiamine biosynthesis</keyword>
<feature type="domain" description="Thiamine phosphate synthase/TenI" evidence="13">
    <location>
        <begin position="18"/>
        <end position="201"/>
    </location>
</feature>
<dbReference type="EC" id="2.5.1.3" evidence="10"/>
<evidence type="ECO:0000256" key="6">
    <source>
        <dbReference type="ARBA" id="ARBA00022977"/>
    </source>
</evidence>
<feature type="binding site" evidence="10">
    <location>
        <begin position="50"/>
        <end position="54"/>
    </location>
    <ligand>
        <name>4-amino-2-methyl-5-(diphosphooxymethyl)pyrimidine</name>
        <dbReference type="ChEBI" id="CHEBI:57841"/>
    </ligand>
</feature>
<dbReference type="InterPro" id="IPR013785">
    <property type="entry name" value="Aldolase_TIM"/>
</dbReference>